<dbReference type="Proteomes" id="UP000188937">
    <property type="component" value="Chromosome"/>
</dbReference>
<sequence length="105" mass="11484">MDEAHEGCECLFASQGDSSETFKFIEEALDLMAFLVEPPLYWRNDSATGIGLDLGGCTELIGDEGTQRIRIICGVGDDVADALQTGQERLCLRSVAILSRRRMNA</sequence>
<keyword evidence="2" id="KW-1185">Reference proteome</keyword>
<name>A0A1U9KGM6_ACEAC</name>
<dbReference type="AlphaFoldDB" id="A0A1U9KGM6"/>
<organism evidence="1 2">
    <name type="scientific">Acetobacter aceti</name>
    <dbReference type="NCBI Taxonomy" id="435"/>
    <lineage>
        <taxon>Bacteria</taxon>
        <taxon>Pseudomonadati</taxon>
        <taxon>Pseudomonadota</taxon>
        <taxon>Alphaproteobacteria</taxon>
        <taxon>Acetobacterales</taxon>
        <taxon>Acetobacteraceae</taxon>
        <taxon>Acetobacter</taxon>
        <taxon>Acetobacter subgen. Acetobacter</taxon>
    </lineage>
</organism>
<dbReference type="KEGG" id="aace:A0U92_08980"/>
<dbReference type="STRING" id="435.A0U92_08980"/>
<reference evidence="1 2" key="1">
    <citation type="submission" date="2016-03" db="EMBL/GenBank/DDBJ databases">
        <title>Acetic acid bacteria sequencing.</title>
        <authorList>
            <person name="Brandt J."/>
            <person name="Jakob F."/>
            <person name="Vogel R.F."/>
        </authorList>
    </citation>
    <scope>NUCLEOTIDE SEQUENCE [LARGE SCALE GENOMIC DNA]</scope>
    <source>
        <strain evidence="1 2">TMW2.1153</strain>
    </source>
</reference>
<accession>A0A1U9KGM6</accession>
<evidence type="ECO:0000313" key="1">
    <source>
        <dbReference type="EMBL" id="AQS84887.1"/>
    </source>
</evidence>
<evidence type="ECO:0000313" key="2">
    <source>
        <dbReference type="Proteomes" id="UP000188937"/>
    </source>
</evidence>
<dbReference type="EMBL" id="CP014692">
    <property type="protein sequence ID" value="AQS84887.1"/>
    <property type="molecule type" value="Genomic_DNA"/>
</dbReference>
<protein>
    <submittedName>
        <fullName evidence="1">Uncharacterized protein</fullName>
    </submittedName>
</protein>
<gene>
    <name evidence="1" type="ORF">A0U92_08980</name>
</gene>
<proteinExistence type="predicted"/>